<reference evidence="1 2" key="1">
    <citation type="submission" date="2023-03" db="EMBL/GenBank/DDBJ databases">
        <title>WGS of Gossypium arboreum.</title>
        <authorList>
            <person name="Yu D."/>
        </authorList>
    </citation>
    <scope>NUCLEOTIDE SEQUENCE [LARGE SCALE GENOMIC DNA]</scope>
    <source>
        <tissue evidence="1">Leaf</tissue>
    </source>
</reference>
<evidence type="ECO:0000313" key="1">
    <source>
        <dbReference type="EMBL" id="KAK5770110.1"/>
    </source>
</evidence>
<accession>A0ABR0MA44</accession>
<evidence type="ECO:0000313" key="2">
    <source>
        <dbReference type="Proteomes" id="UP001358586"/>
    </source>
</evidence>
<gene>
    <name evidence="1" type="ORF">PVK06_046260</name>
</gene>
<organism evidence="1 2">
    <name type="scientific">Gossypium arboreum</name>
    <name type="common">Tree cotton</name>
    <name type="synonym">Gossypium nanking</name>
    <dbReference type="NCBI Taxonomy" id="29729"/>
    <lineage>
        <taxon>Eukaryota</taxon>
        <taxon>Viridiplantae</taxon>
        <taxon>Streptophyta</taxon>
        <taxon>Embryophyta</taxon>
        <taxon>Tracheophyta</taxon>
        <taxon>Spermatophyta</taxon>
        <taxon>Magnoliopsida</taxon>
        <taxon>eudicotyledons</taxon>
        <taxon>Gunneridae</taxon>
        <taxon>Pentapetalae</taxon>
        <taxon>rosids</taxon>
        <taxon>malvids</taxon>
        <taxon>Malvales</taxon>
        <taxon>Malvaceae</taxon>
        <taxon>Malvoideae</taxon>
        <taxon>Gossypium</taxon>
    </lineage>
</organism>
<protein>
    <submittedName>
        <fullName evidence="1">Uncharacterized protein</fullName>
    </submittedName>
</protein>
<comment type="caution">
    <text evidence="1">The sequence shown here is derived from an EMBL/GenBank/DDBJ whole genome shotgun (WGS) entry which is preliminary data.</text>
</comment>
<name>A0ABR0MA44_GOSAR</name>
<dbReference type="EMBL" id="JARKNE010000013">
    <property type="protein sequence ID" value="KAK5770110.1"/>
    <property type="molecule type" value="Genomic_DNA"/>
</dbReference>
<dbReference type="Proteomes" id="UP001358586">
    <property type="component" value="Chromosome 13"/>
</dbReference>
<keyword evidence="2" id="KW-1185">Reference proteome</keyword>
<proteinExistence type="predicted"/>
<sequence>MSKSRKRLGESWWEALRFSLLNGDDKFVWMFHTKGEFQDRSAYALLCNEFECSNNHYRSTFPWKELWKMNPWKQETSDHLFLTCSYVRAVWFGCP</sequence>